<reference evidence="1" key="1">
    <citation type="submission" date="2024-07" db="EMBL/GenBank/DDBJ databases">
        <authorList>
            <person name="Yu S.T."/>
        </authorList>
    </citation>
    <scope>NUCLEOTIDE SEQUENCE</scope>
    <source>
        <strain evidence="1">R35</strain>
    </source>
</reference>
<dbReference type="InterPro" id="IPR035944">
    <property type="entry name" value="YfbM-like_sf"/>
</dbReference>
<protein>
    <submittedName>
        <fullName evidence="1">DUF1877 domain-containing protein</fullName>
    </submittedName>
</protein>
<evidence type="ECO:0000313" key="1">
    <source>
        <dbReference type="EMBL" id="XDQ60852.1"/>
    </source>
</evidence>
<dbReference type="Gene3D" id="3.40.1760.10">
    <property type="entry name" value="YfbM-like super family"/>
    <property type="match status" value="1"/>
</dbReference>
<proteinExistence type="predicted"/>
<organism evidence="1">
    <name type="scientific">Streptomyces sp. R35</name>
    <dbReference type="NCBI Taxonomy" id="3238630"/>
    <lineage>
        <taxon>Bacteria</taxon>
        <taxon>Bacillati</taxon>
        <taxon>Actinomycetota</taxon>
        <taxon>Actinomycetes</taxon>
        <taxon>Kitasatosporales</taxon>
        <taxon>Streptomycetaceae</taxon>
        <taxon>Streptomyces</taxon>
    </lineage>
</organism>
<dbReference type="EMBL" id="CP163440">
    <property type="protein sequence ID" value="XDQ60852.1"/>
    <property type="molecule type" value="Genomic_DNA"/>
</dbReference>
<dbReference type="RefSeq" id="WP_369256476.1">
    <property type="nucleotide sequence ID" value="NZ_CP163440.1"/>
</dbReference>
<accession>A0AB39RXG8</accession>
<name>A0AB39RXG8_9ACTN</name>
<gene>
    <name evidence="1" type="ORF">AB5J50_08705</name>
</gene>
<dbReference type="AlphaFoldDB" id="A0AB39RXG8"/>
<sequence length="159" mass="17581">MPRDGPRLAWRADPGWDPPSEDLLDADWTLWGLTWYCRKTAAHSRPASRLLDILDRALSSDPGGDIGFLDHDDVYDGITDPPRLLAPAAVGEIAGALLDVDIDQVLTDLPEFPEAAASVIGFEGFRGNVRDYLIEHFLALRTFFLGAQLRGHCVVVWID</sequence>